<organism evidence="1 2">
    <name type="scientific">Macrosiphum euphorbiae</name>
    <name type="common">potato aphid</name>
    <dbReference type="NCBI Taxonomy" id="13131"/>
    <lineage>
        <taxon>Eukaryota</taxon>
        <taxon>Metazoa</taxon>
        <taxon>Ecdysozoa</taxon>
        <taxon>Arthropoda</taxon>
        <taxon>Hexapoda</taxon>
        <taxon>Insecta</taxon>
        <taxon>Pterygota</taxon>
        <taxon>Neoptera</taxon>
        <taxon>Paraneoptera</taxon>
        <taxon>Hemiptera</taxon>
        <taxon>Sternorrhyncha</taxon>
        <taxon>Aphidomorpha</taxon>
        <taxon>Aphidoidea</taxon>
        <taxon>Aphididae</taxon>
        <taxon>Macrosiphini</taxon>
        <taxon>Macrosiphum</taxon>
    </lineage>
</organism>
<dbReference type="PANTHER" id="PTHR33939:SF1">
    <property type="entry name" value="DUF4371 DOMAIN-CONTAINING PROTEIN"/>
    <property type="match status" value="1"/>
</dbReference>
<gene>
    <name evidence="1" type="ORF">MEUPH1_LOCUS26083</name>
</gene>
<proteinExistence type="predicted"/>
<dbReference type="GO" id="GO:0003676">
    <property type="term" value="F:nucleic acid binding"/>
    <property type="evidence" value="ECO:0007669"/>
    <property type="project" value="InterPro"/>
</dbReference>
<accession>A0AAV0XY65</accession>
<sequence length="257" mass="30099">MIVNAYKSELMKNPNITLRDCRIVISKNLGIGQRTVSNVISEYNTKKTVTSPCKTRQKKTYKDLYDDLQLNTIRRHVHSFWFNKTIPTLDKILTVIKNDDSLPNISRSNLHNLLKFMDFVYTKRSRNSALIEKDKIILWRRRYLQNIKKYREEGRHLYYLDETWVNAGDCTSKTWVDNTIKSYRHAFLQGLTTGSQNPSGKGKRLIVLHIGSEDGFVPGGLLCFRAKKTNTDYHEEMNGNTFFKWMEYIDSKRTVSL</sequence>
<protein>
    <recommendedName>
        <fullName evidence="3">Transposase</fullName>
    </recommendedName>
</protein>
<dbReference type="EMBL" id="CARXXK010001020">
    <property type="protein sequence ID" value="CAI6372171.1"/>
    <property type="molecule type" value="Genomic_DNA"/>
</dbReference>
<dbReference type="InterPro" id="IPR036397">
    <property type="entry name" value="RNaseH_sf"/>
</dbReference>
<dbReference type="AlphaFoldDB" id="A0AAV0XY65"/>
<evidence type="ECO:0000313" key="2">
    <source>
        <dbReference type="Proteomes" id="UP001160148"/>
    </source>
</evidence>
<evidence type="ECO:0000313" key="1">
    <source>
        <dbReference type="EMBL" id="CAI6372171.1"/>
    </source>
</evidence>
<dbReference type="PANTHER" id="PTHR33939">
    <property type="entry name" value="PROTEIN CBG22215"/>
    <property type="match status" value="1"/>
</dbReference>
<comment type="caution">
    <text evidence="1">The sequence shown here is derived from an EMBL/GenBank/DDBJ whole genome shotgun (WGS) entry which is preliminary data.</text>
</comment>
<name>A0AAV0XY65_9HEMI</name>
<keyword evidence="2" id="KW-1185">Reference proteome</keyword>
<evidence type="ECO:0008006" key="3">
    <source>
        <dbReference type="Google" id="ProtNLM"/>
    </source>
</evidence>
<dbReference type="Gene3D" id="3.30.420.10">
    <property type="entry name" value="Ribonuclease H-like superfamily/Ribonuclease H"/>
    <property type="match status" value="1"/>
</dbReference>
<dbReference type="Proteomes" id="UP001160148">
    <property type="component" value="Unassembled WGS sequence"/>
</dbReference>
<reference evidence="1 2" key="1">
    <citation type="submission" date="2023-01" db="EMBL/GenBank/DDBJ databases">
        <authorList>
            <person name="Whitehead M."/>
        </authorList>
    </citation>
    <scope>NUCLEOTIDE SEQUENCE [LARGE SCALE GENOMIC DNA]</scope>
</reference>